<sequence>MDESVRISTGFLNAFKTAMSERIRTLRVWLRIVTKSRHAALVAFLSVVFFSLFDIRCTLNEDNSIIWWSMHVCLLGFFYFFLQPWVRFFSQPLIGKPSYIHFNEWYASWLSAATAYHLPSSRSVVVSMRMNPSLLLTTFASSVLFLLVFHSICEGKSYIFSREAGRKRPGMWTILKLIWTILKLSAGISVACCVFQRHCRERPLAKRNAKLASSWLPAGPQDEIFHVCWLWAGFIGFYVVNYVAKRSSTSGEQCTKNKQLKPDFLDMVPWYSGTSADLYKTVFDLLVSVNVFLGRFDMRILQAAMNHVQGGRIDKKKAQDGAQHEDFLYDPFSEEKELWFDFMADTGDGGNSTYTVAKLLAKPFIRCTNSDLHLKRGNLLLIGGDIAYPNPSQITYERRLFLPFEDALQPPSWHKEDYMVANKPEVPHGVSELNKGRKNGNKTKYQKQAMPYHGPRCFIIPGNHDWFDGLHTFMRNICYKSWLGGWFMPQKQSYFALKLPKGWWVFGLDLALLGDIDVYQFEFFSKLARKRVGKKDSVIVMTHQPDWLLNWYENGDSKNNVSDLIYNILKERCKLRIAGDIHHYMRHSIAKSDVLVSSQNDKEPAIVKSNELVSCQPDKKPACAQHLLVNGCGGAYVHPTHVFRNFNESHGVSYECKAEYPSFKTSSRLAFRNIWNFRKENWQFDHVGGIIYFILVFSMFPQCELGHIFQVDSTSDFWRSFYGTVWNAFIYMLEHSYVSLGGAMLLLTMAIAFVPSKVSWKTRIMIGIVHVFAHLAAALILMLVLELGVETFVRDELLATSGYHSLYRRYQSVESKYFPVSNGTRSQVEEWTFGLYPASIKYLLSAFDVPELMAVTRSNICKNGMESISRWGAIIYYASVFFYFWFLSTPFVSFVFGSYLYICINWFNLHYDESFSSLRIADYKSFTRFHIKHNGDLEVFTLAIDEVPEEWTLDLEWKQVQTEENELSHERAFPSKWKAAAPYQDPLETVRIIDQFVISTKRDRPE</sequence>
<keyword evidence="3" id="KW-1185">Reference proteome</keyword>
<dbReference type="PANTHER" id="PTHR34211:SF3">
    <property type="entry name" value="CALCINEURIN-LIKE METALLO-PHOSPHOESTERASE SUPERFAMILY PROTEIN"/>
    <property type="match status" value="1"/>
</dbReference>
<dbReference type="AlphaFoldDB" id="A0A5N6RPD6"/>
<feature type="transmembrane region" description="Helical" evidence="1">
    <location>
        <begin position="729"/>
        <end position="754"/>
    </location>
</feature>
<evidence type="ECO:0000256" key="1">
    <source>
        <dbReference type="SAM" id="Phobius"/>
    </source>
</evidence>
<feature type="transmembrane region" description="Helical" evidence="1">
    <location>
        <begin position="36"/>
        <end position="53"/>
    </location>
</feature>
<reference evidence="2 3" key="1">
    <citation type="submission" date="2019-06" db="EMBL/GenBank/DDBJ databases">
        <title>A chromosomal-level reference genome of Carpinus fangiana (Coryloideae, Betulaceae).</title>
        <authorList>
            <person name="Yang X."/>
            <person name="Wang Z."/>
            <person name="Zhang L."/>
            <person name="Hao G."/>
            <person name="Liu J."/>
            <person name="Yang Y."/>
        </authorList>
    </citation>
    <scope>NUCLEOTIDE SEQUENCE [LARGE SCALE GENOMIC DNA]</scope>
    <source>
        <strain evidence="2">Cfa_2016G</strain>
        <tissue evidence="2">Leaf</tissue>
    </source>
</reference>
<keyword evidence="1" id="KW-0472">Membrane</keyword>
<proteinExistence type="predicted"/>
<evidence type="ECO:0000313" key="2">
    <source>
        <dbReference type="EMBL" id="KAE8100635.1"/>
    </source>
</evidence>
<dbReference type="PANTHER" id="PTHR34211">
    <property type="entry name" value="CALCINEURIN-LIKE METALLO-PHOSPHOESTERASE SUPERFAMILY PROTEIN"/>
    <property type="match status" value="1"/>
</dbReference>
<name>A0A5N6RPD6_9ROSI</name>
<feature type="transmembrane region" description="Helical" evidence="1">
    <location>
        <begin position="65"/>
        <end position="82"/>
    </location>
</feature>
<evidence type="ECO:0000313" key="3">
    <source>
        <dbReference type="Proteomes" id="UP000327013"/>
    </source>
</evidence>
<dbReference type="Proteomes" id="UP000327013">
    <property type="component" value="Chromosome 7"/>
</dbReference>
<keyword evidence="1" id="KW-0812">Transmembrane</keyword>
<feature type="transmembrane region" description="Helical" evidence="1">
    <location>
        <begin position="766"/>
        <end position="785"/>
    </location>
</feature>
<feature type="transmembrane region" description="Helical" evidence="1">
    <location>
        <begin position="134"/>
        <end position="153"/>
    </location>
</feature>
<organism evidence="2 3">
    <name type="scientific">Carpinus fangiana</name>
    <dbReference type="NCBI Taxonomy" id="176857"/>
    <lineage>
        <taxon>Eukaryota</taxon>
        <taxon>Viridiplantae</taxon>
        <taxon>Streptophyta</taxon>
        <taxon>Embryophyta</taxon>
        <taxon>Tracheophyta</taxon>
        <taxon>Spermatophyta</taxon>
        <taxon>Magnoliopsida</taxon>
        <taxon>eudicotyledons</taxon>
        <taxon>Gunneridae</taxon>
        <taxon>Pentapetalae</taxon>
        <taxon>rosids</taxon>
        <taxon>fabids</taxon>
        <taxon>Fagales</taxon>
        <taxon>Betulaceae</taxon>
        <taxon>Carpinus</taxon>
    </lineage>
</organism>
<dbReference type="OrthoDB" id="1883418at2759"/>
<feature type="transmembrane region" description="Helical" evidence="1">
    <location>
        <begin position="174"/>
        <end position="197"/>
    </location>
</feature>
<accession>A0A5N6RPD6</accession>
<dbReference type="Gene3D" id="3.60.21.10">
    <property type="match status" value="1"/>
</dbReference>
<dbReference type="EMBL" id="CM017327">
    <property type="protein sequence ID" value="KAE8100635.1"/>
    <property type="molecule type" value="Genomic_DNA"/>
</dbReference>
<protein>
    <submittedName>
        <fullName evidence="2">Uncharacterized protein</fullName>
    </submittedName>
</protein>
<dbReference type="GO" id="GO:0016787">
    <property type="term" value="F:hydrolase activity"/>
    <property type="evidence" value="ECO:0007669"/>
    <property type="project" value="InterPro"/>
</dbReference>
<feature type="transmembrane region" description="Helical" evidence="1">
    <location>
        <begin position="687"/>
        <end position="709"/>
    </location>
</feature>
<dbReference type="InterPro" id="IPR029052">
    <property type="entry name" value="Metallo-depent_PP-like"/>
</dbReference>
<dbReference type="SUPFAM" id="SSF56300">
    <property type="entry name" value="Metallo-dependent phosphatases"/>
    <property type="match status" value="1"/>
</dbReference>
<keyword evidence="1" id="KW-1133">Transmembrane helix</keyword>
<gene>
    <name evidence="2" type="ORF">FH972_018515</name>
</gene>
<feature type="transmembrane region" description="Helical" evidence="1">
    <location>
        <begin position="874"/>
        <end position="902"/>
    </location>
</feature>